<sequence length="174" mass="19712">MGCGTLVKRKNLNAHLMEAATEHFALQSNEIIKLKQSIFNKTSNPVAVKVNRIDSFCWSITNFPRNLQVQGAGIGGKDPITSPHFIHGGHKWRALFTIDQELFLQLVEAAHPITTEIRIVMSAGEETETTFRSDTVILKEGEMWGRRMSDINRYVDGDGKVEIKFIIYHLDLKM</sequence>
<dbReference type="InterPro" id="IPR002083">
    <property type="entry name" value="MATH/TRAF_dom"/>
</dbReference>
<accession>A0ABN8N0P5</accession>
<protein>
    <recommendedName>
        <fullName evidence="3">MATH domain-containing protein</fullName>
    </recommendedName>
</protein>
<dbReference type="CDD" id="cd00121">
    <property type="entry name" value="MATH"/>
    <property type="match status" value="1"/>
</dbReference>
<reference evidence="1 2" key="1">
    <citation type="submission" date="2022-05" db="EMBL/GenBank/DDBJ databases">
        <authorList>
            <consortium name="Genoscope - CEA"/>
            <person name="William W."/>
        </authorList>
    </citation>
    <scope>NUCLEOTIDE SEQUENCE [LARGE SCALE GENOMIC DNA]</scope>
</reference>
<proteinExistence type="predicted"/>
<dbReference type="EMBL" id="CALNXK010000005">
    <property type="protein sequence ID" value="CAH3037178.1"/>
    <property type="molecule type" value="Genomic_DNA"/>
</dbReference>
<evidence type="ECO:0000313" key="1">
    <source>
        <dbReference type="EMBL" id="CAH3037178.1"/>
    </source>
</evidence>
<evidence type="ECO:0000313" key="2">
    <source>
        <dbReference type="Proteomes" id="UP001159405"/>
    </source>
</evidence>
<gene>
    <name evidence="1" type="ORF">PLOB_00035387</name>
</gene>
<organism evidence="1 2">
    <name type="scientific">Porites lobata</name>
    <dbReference type="NCBI Taxonomy" id="104759"/>
    <lineage>
        <taxon>Eukaryota</taxon>
        <taxon>Metazoa</taxon>
        <taxon>Cnidaria</taxon>
        <taxon>Anthozoa</taxon>
        <taxon>Hexacorallia</taxon>
        <taxon>Scleractinia</taxon>
        <taxon>Fungiina</taxon>
        <taxon>Poritidae</taxon>
        <taxon>Porites</taxon>
    </lineage>
</organism>
<comment type="caution">
    <text evidence="1">The sequence shown here is derived from an EMBL/GenBank/DDBJ whole genome shotgun (WGS) entry which is preliminary data.</text>
</comment>
<evidence type="ECO:0008006" key="3">
    <source>
        <dbReference type="Google" id="ProtNLM"/>
    </source>
</evidence>
<name>A0ABN8N0P5_9CNID</name>
<dbReference type="Proteomes" id="UP001159405">
    <property type="component" value="Unassembled WGS sequence"/>
</dbReference>
<keyword evidence="2" id="KW-1185">Reference proteome</keyword>
<dbReference type="SUPFAM" id="SSF49599">
    <property type="entry name" value="TRAF domain-like"/>
    <property type="match status" value="1"/>
</dbReference>